<gene>
    <name evidence="2" type="ORF">Bpfe_020528</name>
</gene>
<dbReference type="Proteomes" id="UP001233172">
    <property type="component" value="Unassembled WGS sequence"/>
</dbReference>
<accession>A0AAD8B8I5</accession>
<keyword evidence="1" id="KW-0732">Signal</keyword>
<dbReference type="AlphaFoldDB" id="A0AAD8B8I5"/>
<evidence type="ECO:0000313" key="3">
    <source>
        <dbReference type="Proteomes" id="UP001233172"/>
    </source>
</evidence>
<organism evidence="2 3">
    <name type="scientific">Biomphalaria pfeifferi</name>
    <name type="common">Bloodfluke planorb</name>
    <name type="synonym">Freshwater snail</name>
    <dbReference type="NCBI Taxonomy" id="112525"/>
    <lineage>
        <taxon>Eukaryota</taxon>
        <taxon>Metazoa</taxon>
        <taxon>Spiralia</taxon>
        <taxon>Lophotrochozoa</taxon>
        <taxon>Mollusca</taxon>
        <taxon>Gastropoda</taxon>
        <taxon>Heterobranchia</taxon>
        <taxon>Euthyneura</taxon>
        <taxon>Panpulmonata</taxon>
        <taxon>Hygrophila</taxon>
        <taxon>Lymnaeoidea</taxon>
        <taxon>Planorbidae</taxon>
        <taxon>Biomphalaria</taxon>
    </lineage>
</organism>
<evidence type="ECO:0000313" key="2">
    <source>
        <dbReference type="EMBL" id="KAK0049977.1"/>
    </source>
</evidence>
<reference evidence="2" key="1">
    <citation type="journal article" date="2023" name="PLoS Negl. Trop. Dis.">
        <title>A genome sequence for Biomphalaria pfeifferi, the major vector snail for the human-infecting parasite Schistosoma mansoni.</title>
        <authorList>
            <person name="Bu L."/>
            <person name="Lu L."/>
            <person name="Laidemitt M.R."/>
            <person name="Zhang S.M."/>
            <person name="Mutuku M."/>
            <person name="Mkoji G."/>
            <person name="Steinauer M."/>
            <person name="Loker E.S."/>
        </authorList>
    </citation>
    <scope>NUCLEOTIDE SEQUENCE</scope>
    <source>
        <strain evidence="2">KasaAsao</strain>
    </source>
</reference>
<proteinExistence type="predicted"/>
<name>A0AAD8B8I5_BIOPF</name>
<sequence length="307" mass="34212">DRIQKLGMLFYLLFAVTVFVGCLAQQVPCSTGKSVCEVSESLSIINNEHFCCEIGFNMQFKNRIINGTTQPECVCNRHYYVSDCIEDQLQCEGATSFTTDGNSVKCCRNGESMNSVMNSIVNGVRADYCRCIRYVVNSGSSRYFSRRPARPSSRIVSRNYFNGPLGFAQMAGQMLEGFGRGINDVATGFVNGDPVLQSVPGSVTPPIDATKPTGQPSSQRPSWQLFPQRMFQLVQPARLQQGIRRATNFFDRVSQNPMVMQLVDPRWWLNQDWRGMFRNDGPVAKSDSTTLSPITGQPVLMPLPANI</sequence>
<reference evidence="2" key="2">
    <citation type="submission" date="2023-04" db="EMBL/GenBank/DDBJ databases">
        <authorList>
            <person name="Bu L."/>
            <person name="Lu L."/>
            <person name="Laidemitt M.R."/>
            <person name="Zhang S.M."/>
            <person name="Mutuku M."/>
            <person name="Mkoji G."/>
            <person name="Steinauer M."/>
            <person name="Loker E.S."/>
        </authorList>
    </citation>
    <scope>NUCLEOTIDE SEQUENCE</scope>
    <source>
        <strain evidence="2">KasaAsao</strain>
        <tissue evidence="2">Whole Snail</tissue>
    </source>
</reference>
<dbReference type="EMBL" id="JASAOG010000119">
    <property type="protein sequence ID" value="KAK0049977.1"/>
    <property type="molecule type" value="Genomic_DNA"/>
</dbReference>
<feature type="signal peptide" evidence="1">
    <location>
        <begin position="1"/>
        <end position="24"/>
    </location>
</feature>
<keyword evidence="3" id="KW-1185">Reference proteome</keyword>
<comment type="caution">
    <text evidence="2">The sequence shown here is derived from an EMBL/GenBank/DDBJ whole genome shotgun (WGS) entry which is preliminary data.</text>
</comment>
<feature type="non-terminal residue" evidence="2">
    <location>
        <position position="307"/>
    </location>
</feature>
<evidence type="ECO:0000256" key="1">
    <source>
        <dbReference type="SAM" id="SignalP"/>
    </source>
</evidence>
<feature type="chain" id="PRO_5042187246" evidence="1">
    <location>
        <begin position="25"/>
        <end position="307"/>
    </location>
</feature>
<protein>
    <submittedName>
        <fullName evidence="2">Uncharacterized protein</fullName>
    </submittedName>
</protein>